<dbReference type="AlphaFoldDB" id="A0A8J2S4M1"/>
<dbReference type="SUPFAM" id="SSF53335">
    <property type="entry name" value="S-adenosyl-L-methionine-dependent methyltransferases"/>
    <property type="match status" value="1"/>
</dbReference>
<name>A0A8J2S4M1_9STRA</name>
<keyword evidence="2" id="KW-1185">Reference proteome</keyword>
<dbReference type="Gene3D" id="3.40.50.150">
    <property type="entry name" value="Vaccinia Virus protein VP39"/>
    <property type="match status" value="1"/>
</dbReference>
<dbReference type="PANTHER" id="PTHR14614">
    <property type="entry name" value="HEPATOCELLULAR CARCINOMA-ASSOCIATED ANTIGEN"/>
    <property type="match status" value="1"/>
</dbReference>
<dbReference type="PANTHER" id="PTHR14614:SF109">
    <property type="entry name" value="RIBOSOMAL LYSINE N-METHYLTRANSFERASE 5"/>
    <property type="match status" value="1"/>
</dbReference>
<gene>
    <name evidence="1" type="ORF">PECAL_1P10540</name>
</gene>
<organism evidence="1 2">
    <name type="scientific">Pelagomonas calceolata</name>
    <dbReference type="NCBI Taxonomy" id="35677"/>
    <lineage>
        <taxon>Eukaryota</taxon>
        <taxon>Sar</taxon>
        <taxon>Stramenopiles</taxon>
        <taxon>Ochrophyta</taxon>
        <taxon>Pelagophyceae</taxon>
        <taxon>Pelagomonadales</taxon>
        <taxon>Pelagomonadaceae</taxon>
        <taxon>Pelagomonas</taxon>
    </lineage>
</organism>
<accession>A0A8J2S4M1</accession>
<dbReference type="InterPro" id="IPR029063">
    <property type="entry name" value="SAM-dependent_MTases_sf"/>
</dbReference>
<dbReference type="Pfam" id="PF10294">
    <property type="entry name" value="Methyltransf_16"/>
    <property type="match status" value="1"/>
</dbReference>
<evidence type="ECO:0000313" key="2">
    <source>
        <dbReference type="Proteomes" id="UP000789595"/>
    </source>
</evidence>
<dbReference type="CDD" id="cd02440">
    <property type="entry name" value="AdoMet_MTases"/>
    <property type="match status" value="1"/>
</dbReference>
<evidence type="ECO:0008006" key="3">
    <source>
        <dbReference type="Google" id="ProtNLM"/>
    </source>
</evidence>
<reference evidence="1" key="1">
    <citation type="submission" date="2021-11" db="EMBL/GenBank/DDBJ databases">
        <authorList>
            <consortium name="Genoscope - CEA"/>
            <person name="William W."/>
        </authorList>
    </citation>
    <scope>NUCLEOTIDE SEQUENCE</scope>
</reference>
<sequence>MADPAAPNDSDAAEEDDECEGVAYMFDAAAATERRSLALAHGAVYYYCLADDDAATTHHISGHSAWPAALTLARRVAECWTPVNSVLELGCGCGIVGLTCASLGCPRVAFSDRDGGALDLARRGVAANGFGGCTFDRRAWGLPSEERFELVVGSDLIYDPGVVAPLITTAATSLAPGGRFVLAQSFALGDASSKALDEACGAHKLALEVVEEAGEARVWEMTAR</sequence>
<proteinExistence type="predicted"/>
<protein>
    <recommendedName>
        <fullName evidence="3">Calmodulin-lysine N-methyltransferase</fullName>
    </recommendedName>
</protein>
<evidence type="ECO:0000313" key="1">
    <source>
        <dbReference type="EMBL" id="CAH0364677.1"/>
    </source>
</evidence>
<dbReference type="InterPro" id="IPR019410">
    <property type="entry name" value="Methyltransf_16"/>
</dbReference>
<comment type="caution">
    <text evidence="1">The sequence shown here is derived from an EMBL/GenBank/DDBJ whole genome shotgun (WGS) entry which is preliminary data.</text>
</comment>
<dbReference type="OrthoDB" id="46564at2759"/>
<dbReference type="Proteomes" id="UP000789595">
    <property type="component" value="Unassembled WGS sequence"/>
</dbReference>
<dbReference type="EMBL" id="CAKKNE010000001">
    <property type="protein sequence ID" value="CAH0364677.1"/>
    <property type="molecule type" value="Genomic_DNA"/>
</dbReference>